<dbReference type="GeneID" id="31003006"/>
<evidence type="ECO:0000313" key="2">
    <source>
        <dbReference type="EMBL" id="OKL61172.1"/>
    </source>
</evidence>
<evidence type="ECO:0000259" key="1">
    <source>
        <dbReference type="Pfam" id="PF13847"/>
    </source>
</evidence>
<dbReference type="AlphaFoldDB" id="A0A225AIA3"/>
<gene>
    <name evidence="2" type="ORF">UA08_03251</name>
</gene>
<keyword evidence="3" id="KW-1185">Reference proteome</keyword>
<dbReference type="CDD" id="cd02440">
    <property type="entry name" value="AdoMet_MTases"/>
    <property type="match status" value="1"/>
</dbReference>
<evidence type="ECO:0000313" key="3">
    <source>
        <dbReference type="Proteomes" id="UP000214365"/>
    </source>
</evidence>
<comment type="caution">
    <text evidence="2">The sequence shown here is derived from an EMBL/GenBank/DDBJ whole genome shotgun (WGS) entry which is preliminary data.</text>
</comment>
<sequence length="157" mass="17755">MERLNGGNEYDLGRDFVASVRLDLQHYLWKETLRYDLHPRAGADSSSVGLRIADVGTGTGIFILSLARRLPPSCSFVGFDISDAQFPISESIPKNVSFRVANAMTEPPHDLQSQFDIVHLRLFVCVVENNDPLPALNFCLKLLMLRRAWWFFAMGRV</sequence>
<dbReference type="EMBL" id="LFMY01000004">
    <property type="protein sequence ID" value="OKL61172.1"/>
    <property type="molecule type" value="Genomic_DNA"/>
</dbReference>
<dbReference type="Pfam" id="PF13847">
    <property type="entry name" value="Methyltransf_31"/>
    <property type="match status" value="1"/>
</dbReference>
<organism evidence="2 3">
    <name type="scientific">Talaromyces atroroseus</name>
    <dbReference type="NCBI Taxonomy" id="1441469"/>
    <lineage>
        <taxon>Eukaryota</taxon>
        <taxon>Fungi</taxon>
        <taxon>Dikarya</taxon>
        <taxon>Ascomycota</taxon>
        <taxon>Pezizomycotina</taxon>
        <taxon>Eurotiomycetes</taxon>
        <taxon>Eurotiomycetidae</taxon>
        <taxon>Eurotiales</taxon>
        <taxon>Trichocomaceae</taxon>
        <taxon>Talaromyces</taxon>
        <taxon>Talaromyces sect. Trachyspermi</taxon>
    </lineage>
</organism>
<name>A0A225AIA3_TALAT</name>
<dbReference type="OrthoDB" id="4222147at2759"/>
<dbReference type="SUPFAM" id="SSF53335">
    <property type="entry name" value="S-adenosyl-L-methionine-dependent methyltransferases"/>
    <property type="match status" value="1"/>
</dbReference>
<dbReference type="Gene3D" id="3.40.50.150">
    <property type="entry name" value="Vaccinia Virus protein VP39"/>
    <property type="match status" value="1"/>
</dbReference>
<dbReference type="InterPro" id="IPR025714">
    <property type="entry name" value="Methyltranfer_dom"/>
</dbReference>
<reference evidence="2 3" key="1">
    <citation type="submission" date="2015-06" db="EMBL/GenBank/DDBJ databases">
        <title>Talaromyces atroroseus IBT 11181 draft genome.</title>
        <authorList>
            <person name="Rasmussen K.B."/>
            <person name="Rasmussen S."/>
            <person name="Petersen B."/>
            <person name="Sicheritz-Ponten T."/>
            <person name="Mortensen U.H."/>
            <person name="Thrane U."/>
        </authorList>
    </citation>
    <scope>NUCLEOTIDE SEQUENCE [LARGE SCALE GENOMIC DNA]</scope>
    <source>
        <strain evidence="2 3">IBT 11181</strain>
    </source>
</reference>
<protein>
    <recommendedName>
        <fullName evidence="1">Methyltransferase domain-containing protein</fullName>
    </recommendedName>
</protein>
<accession>A0A225AIA3</accession>
<dbReference type="Proteomes" id="UP000214365">
    <property type="component" value="Unassembled WGS sequence"/>
</dbReference>
<dbReference type="InterPro" id="IPR029063">
    <property type="entry name" value="SAM-dependent_MTases_sf"/>
</dbReference>
<dbReference type="RefSeq" id="XP_020121293.1">
    <property type="nucleotide sequence ID" value="XM_020265530.1"/>
</dbReference>
<proteinExistence type="predicted"/>
<feature type="domain" description="Methyltransferase" evidence="1">
    <location>
        <begin position="48"/>
        <end position="123"/>
    </location>
</feature>